<dbReference type="NCBIfam" id="TIGR01444">
    <property type="entry name" value="fkbM_fam"/>
    <property type="match status" value="1"/>
</dbReference>
<evidence type="ECO:0000259" key="1">
    <source>
        <dbReference type="Pfam" id="PF05050"/>
    </source>
</evidence>
<dbReference type="InterPro" id="IPR029063">
    <property type="entry name" value="SAM-dependent_MTases_sf"/>
</dbReference>
<reference evidence="2 3" key="1">
    <citation type="submission" date="2023-12" db="EMBL/GenBank/DDBJ databases">
        <title>Baltic Sea Cyanobacteria.</title>
        <authorList>
            <person name="Delbaje E."/>
            <person name="Fewer D.P."/>
            <person name="Shishido T.K."/>
        </authorList>
    </citation>
    <scope>NUCLEOTIDE SEQUENCE [LARGE SCALE GENOMIC DNA]</scope>
    <source>
        <strain evidence="2 3">UHCC-0300</strain>
    </source>
</reference>
<evidence type="ECO:0000313" key="2">
    <source>
        <dbReference type="EMBL" id="MEA5581126.1"/>
    </source>
</evidence>
<feature type="domain" description="Methyltransferase FkbM" evidence="1">
    <location>
        <begin position="44"/>
        <end position="212"/>
    </location>
</feature>
<evidence type="ECO:0000313" key="3">
    <source>
        <dbReference type="Proteomes" id="UP001302120"/>
    </source>
</evidence>
<gene>
    <name evidence="2" type="ORF">VB620_07210</name>
</gene>
<comment type="caution">
    <text evidence="2">The sequence shown here is derived from an EMBL/GenBank/DDBJ whole genome shotgun (WGS) entry which is preliminary data.</text>
</comment>
<proteinExistence type="predicted"/>
<keyword evidence="2" id="KW-0808">Transferase</keyword>
<dbReference type="EMBL" id="JAYGHG010000007">
    <property type="protein sequence ID" value="MEA5581126.1"/>
    <property type="molecule type" value="Genomic_DNA"/>
</dbReference>
<organism evidence="2 3">
    <name type="scientific">Nodularia harveyana UHCC-0300</name>
    <dbReference type="NCBI Taxonomy" id="2974287"/>
    <lineage>
        <taxon>Bacteria</taxon>
        <taxon>Bacillati</taxon>
        <taxon>Cyanobacteriota</taxon>
        <taxon>Cyanophyceae</taxon>
        <taxon>Nostocales</taxon>
        <taxon>Nodulariaceae</taxon>
        <taxon>Nodularia</taxon>
    </lineage>
</organism>
<dbReference type="GO" id="GO:0008168">
    <property type="term" value="F:methyltransferase activity"/>
    <property type="evidence" value="ECO:0007669"/>
    <property type="project" value="UniProtKB-KW"/>
</dbReference>
<accession>A0ABU5UC66</accession>
<dbReference type="InterPro" id="IPR053188">
    <property type="entry name" value="FkbM_Methyltransferase"/>
</dbReference>
<dbReference type="SUPFAM" id="SSF53335">
    <property type="entry name" value="S-adenosyl-L-methionine-dependent methyltransferases"/>
    <property type="match status" value="1"/>
</dbReference>
<dbReference type="Pfam" id="PF05050">
    <property type="entry name" value="Methyltransf_21"/>
    <property type="match status" value="1"/>
</dbReference>
<dbReference type="RefSeq" id="WP_323195458.1">
    <property type="nucleotide sequence ID" value="NZ_JAYGHG010000007.1"/>
</dbReference>
<dbReference type="PANTHER" id="PTHR36973">
    <property type="entry name" value="SLL1456 PROTEIN-RELATED"/>
    <property type="match status" value="1"/>
</dbReference>
<sequence length="236" mass="26496">MFLFTKLVLRAKRYLYKFLGIPYNEIQNLLKGYLKVGAPISLIDIGAHDGNFTKAVERSCGISRCLLVEPLPHKASALRKIFIDPKYDVVESVLSQSPGYINFEVNESEATSSILKIKQQMPELAEVKLSKSEIIQCKSQTLDNIVISYNIKSIDLIKIDVQGSEHLVLMSGKKALEITKFIWIEVSFKPLYDGSSVFSEIYSLLENLDFRLMELSPGFRGPGGELLQADALFAKL</sequence>
<name>A0ABU5UC66_9CYAN</name>
<dbReference type="InterPro" id="IPR006342">
    <property type="entry name" value="FkbM_mtfrase"/>
</dbReference>
<keyword evidence="3" id="KW-1185">Reference proteome</keyword>
<protein>
    <submittedName>
        <fullName evidence="2">FkbM family methyltransferase</fullName>
    </submittedName>
</protein>
<dbReference type="GO" id="GO:0032259">
    <property type="term" value="P:methylation"/>
    <property type="evidence" value="ECO:0007669"/>
    <property type="project" value="UniProtKB-KW"/>
</dbReference>
<dbReference type="PANTHER" id="PTHR36973:SF4">
    <property type="entry name" value="NODULATION PROTEIN"/>
    <property type="match status" value="1"/>
</dbReference>
<keyword evidence="2" id="KW-0489">Methyltransferase</keyword>
<dbReference type="Proteomes" id="UP001302120">
    <property type="component" value="Unassembled WGS sequence"/>
</dbReference>
<dbReference type="Gene3D" id="3.40.50.150">
    <property type="entry name" value="Vaccinia Virus protein VP39"/>
    <property type="match status" value="1"/>
</dbReference>